<dbReference type="PROSITE" id="PS00232">
    <property type="entry name" value="CADHERIN_1"/>
    <property type="match status" value="1"/>
</dbReference>
<proteinExistence type="predicted"/>
<name>A0AAN8WP24_HALRR</name>
<keyword evidence="4" id="KW-1185">Reference proteome</keyword>
<evidence type="ECO:0000313" key="3">
    <source>
        <dbReference type="EMBL" id="KAK7066553.1"/>
    </source>
</evidence>
<feature type="non-terminal residue" evidence="3">
    <location>
        <position position="83"/>
    </location>
</feature>
<accession>A0AAN8WP24</accession>
<reference evidence="3 4" key="1">
    <citation type="submission" date="2023-11" db="EMBL/GenBank/DDBJ databases">
        <title>Halocaridina rubra genome assembly.</title>
        <authorList>
            <person name="Smith C."/>
        </authorList>
    </citation>
    <scope>NUCLEOTIDE SEQUENCE [LARGE SCALE GENOMIC DNA]</scope>
    <source>
        <strain evidence="3">EP-1</strain>
        <tissue evidence="3">Whole</tissue>
    </source>
</reference>
<dbReference type="GO" id="GO:0005886">
    <property type="term" value="C:plasma membrane"/>
    <property type="evidence" value="ECO:0007669"/>
    <property type="project" value="InterPro"/>
</dbReference>
<evidence type="ECO:0000256" key="1">
    <source>
        <dbReference type="ARBA" id="ARBA00004370"/>
    </source>
</evidence>
<evidence type="ECO:0000256" key="2">
    <source>
        <dbReference type="ARBA" id="ARBA00023136"/>
    </source>
</evidence>
<dbReference type="CDD" id="cd11304">
    <property type="entry name" value="Cadherin_repeat"/>
    <property type="match status" value="1"/>
</dbReference>
<dbReference type="SUPFAM" id="SSF49313">
    <property type="entry name" value="Cadherin-like"/>
    <property type="match status" value="1"/>
</dbReference>
<dbReference type="InterPro" id="IPR020894">
    <property type="entry name" value="Cadherin_CS"/>
</dbReference>
<dbReference type="GO" id="GO:0005509">
    <property type="term" value="F:calcium ion binding"/>
    <property type="evidence" value="ECO:0007669"/>
    <property type="project" value="InterPro"/>
</dbReference>
<sequence>MVRVGDVNDNPPMFDRHLYETRIMEEDDLGLPKRILTVTVTDGDMDRPYNMVFSLSGEGIDVQNPDNSHFEIMPSSGEVYVRK</sequence>
<dbReference type="AlphaFoldDB" id="A0AAN8WP24"/>
<comment type="subcellular location">
    <subcellularLocation>
        <location evidence="1">Membrane</location>
    </subcellularLocation>
</comment>
<comment type="caution">
    <text evidence="3">The sequence shown here is derived from an EMBL/GenBank/DDBJ whole genome shotgun (WGS) entry which is preliminary data.</text>
</comment>
<dbReference type="InterPro" id="IPR015919">
    <property type="entry name" value="Cadherin-like_sf"/>
</dbReference>
<dbReference type="Gene3D" id="2.60.40.60">
    <property type="entry name" value="Cadherins"/>
    <property type="match status" value="1"/>
</dbReference>
<keyword evidence="2" id="KW-0472">Membrane</keyword>
<evidence type="ECO:0000313" key="4">
    <source>
        <dbReference type="Proteomes" id="UP001381693"/>
    </source>
</evidence>
<organism evidence="3 4">
    <name type="scientific">Halocaridina rubra</name>
    <name type="common">Hawaiian red shrimp</name>
    <dbReference type="NCBI Taxonomy" id="373956"/>
    <lineage>
        <taxon>Eukaryota</taxon>
        <taxon>Metazoa</taxon>
        <taxon>Ecdysozoa</taxon>
        <taxon>Arthropoda</taxon>
        <taxon>Crustacea</taxon>
        <taxon>Multicrustacea</taxon>
        <taxon>Malacostraca</taxon>
        <taxon>Eumalacostraca</taxon>
        <taxon>Eucarida</taxon>
        <taxon>Decapoda</taxon>
        <taxon>Pleocyemata</taxon>
        <taxon>Caridea</taxon>
        <taxon>Atyoidea</taxon>
        <taxon>Atyidae</taxon>
        <taxon>Halocaridina</taxon>
    </lineage>
</organism>
<dbReference type="GO" id="GO:0007155">
    <property type="term" value="P:cell adhesion"/>
    <property type="evidence" value="ECO:0007669"/>
    <property type="project" value="InterPro"/>
</dbReference>
<gene>
    <name evidence="3" type="primary">hmr-1_5</name>
    <name evidence="3" type="ORF">SK128_007395</name>
</gene>
<protein>
    <submittedName>
        <fullName evidence="3">Cadherin</fullName>
    </submittedName>
</protein>
<dbReference type="Proteomes" id="UP001381693">
    <property type="component" value="Unassembled WGS sequence"/>
</dbReference>
<dbReference type="EMBL" id="JAXCGZ010019137">
    <property type="protein sequence ID" value="KAK7066553.1"/>
    <property type="molecule type" value="Genomic_DNA"/>
</dbReference>